<feature type="chain" id="PRO_5018026814" evidence="4">
    <location>
        <begin position="27"/>
        <end position="351"/>
    </location>
</feature>
<dbReference type="InterPro" id="IPR026289">
    <property type="entry name" value="SBP_TakP-like"/>
</dbReference>
<dbReference type="EMBL" id="RCTF01000024">
    <property type="protein sequence ID" value="RLP72831.1"/>
    <property type="molecule type" value="Genomic_DNA"/>
</dbReference>
<dbReference type="Gene3D" id="3.40.190.170">
    <property type="entry name" value="Bacterial extracellular solute-binding protein, family 7"/>
    <property type="match status" value="1"/>
</dbReference>
<evidence type="ECO:0000313" key="5">
    <source>
        <dbReference type="EMBL" id="RLP72831.1"/>
    </source>
</evidence>
<dbReference type="PANTHER" id="PTHR33376:SF5">
    <property type="entry name" value="EXTRACYTOPLASMIC SOLUTE RECEPTOR PROTEIN"/>
    <property type="match status" value="1"/>
</dbReference>
<evidence type="ECO:0000256" key="3">
    <source>
        <dbReference type="PIRSR" id="PIRSR039026-2"/>
    </source>
</evidence>
<dbReference type="CDD" id="cd13604">
    <property type="entry name" value="PBP2_TRAP_ketoacid_lactate_like"/>
    <property type="match status" value="1"/>
</dbReference>
<proteinExistence type="predicted"/>
<evidence type="ECO:0000256" key="1">
    <source>
        <dbReference type="ARBA" id="ARBA00022729"/>
    </source>
</evidence>
<feature type="binding site" evidence="2">
    <location>
        <position position="176"/>
    </location>
    <ligand>
        <name>substrate</name>
    </ligand>
</feature>
<dbReference type="Pfam" id="PF03480">
    <property type="entry name" value="DctP"/>
    <property type="match status" value="1"/>
</dbReference>
<evidence type="ECO:0000256" key="4">
    <source>
        <dbReference type="SAM" id="SignalP"/>
    </source>
</evidence>
<sequence length="351" mass="38396">MKLANHLRHALLVLLAAALPVSAASAQDPKVKWKMAATFSSSLPQLGTLGKRLESQIAKVSGGNIELRFYEPGALVPPLETFDAVAAGAVDAAFSTPGFWGGKVPALQVFAALPFGPPAPEYMAWYYFGGGKQIFDEIYGKYGIKSVMCGMLAPEGSGWFKKEIKSVDDLNGLKLRFFGLGAKALGKFGVSAQLLAPPDVYPALDRGVIDGLEFVQPAIDLKMGFWQIAKHYYFPGWHQQSTFFDLMMNKAKWDALSETQKAQIESVCGDNIRYGIAEGEAIQVPALKELQAKGVQIHKWSDADLKKLKGAVDEVIAEQVAADPDFARAYASFAKFREEYSTWRDIGYLKN</sequence>
<dbReference type="AlphaFoldDB" id="A0A3L6ZZL3"/>
<evidence type="ECO:0000313" key="6">
    <source>
        <dbReference type="Proteomes" id="UP000269692"/>
    </source>
</evidence>
<dbReference type="Proteomes" id="UP000269692">
    <property type="component" value="Unassembled WGS sequence"/>
</dbReference>
<gene>
    <name evidence="5" type="ORF">D9R14_21100</name>
</gene>
<keyword evidence="3" id="KW-0479">Metal-binding</keyword>
<keyword evidence="6" id="KW-1185">Reference proteome</keyword>
<feature type="binding site" evidence="2">
    <location>
        <position position="155"/>
    </location>
    <ligand>
        <name>substrate</name>
    </ligand>
</feature>
<dbReference type="GO" id="GO:0031317">
    <property type="term" value="C:tripartite ATP-independent periplasmic transporter complex"/>
    <property type="evidence" value="ECO:0007669"/>
    <property type="project" value="InterPro"/>
</dbReference>
<dbReference type="InterPro" id="IPR038404">
    <property type="entry name" value="TRAP_DctP_sf"/>
</dbReference>
<dbReference type="RefSeq" id="WP_121625343.1">
    <property type="nucleotide sequence ID" value="NZ_JACIIW010000013.1"/>
</dbReference>
<comment type="caution">
    <text evidence="5">The sequence shown here is derived from an EMBL/GenBank/DDBJ whole genome shotgun (WGS) entry which is preliminary data.</text>
</comment>
<dbReference type="NCBIfam" id="NF037995">
    <property type="entry name" value="TRAP_S1"/>
    <property type="match status" value="1"/>
</dbReference>
<dbReference type="PIRSF" id="PIRSF039026">
    <property type="entry name" value="SiaP"/>
    <property type="match status" value="1"/>
</dbReference>
<dbReference type="PANTHER" id="PTHR33376">
    <property type="match status" value="1"/>
</dbReference>
<feature type="binding site" evidence="3">
    <location>
        <position position="213"/>
    </location>
    <ligand>
        <name>substrate</name>
    </ligand>
</feature>
<dbReference type="GO" id="GO:0046872">
    <property type="term" value="F:metal ion binding"/>
    <property type="evidence" value="ECO:0007669"/>
    <property type="project" value="UniProtKB-KW"/>
</dbReference>
<feature type="binding site" evidence="3">
    <location>
        <position position="239"/>
    </location>
    <ligand>
        <name>substrate</name>
    </ligand>
</feature>
<accession>A0A3L6ZZL3</accession>
<protein>
    <submittedName>
        <fullName evidence="5">TRAP transporter substrate-binding protein</fullName>
    </submittedName>
</protein>
<dbReference type="Gene3D" id="3.40.190.10">
    <property type="entry name" value="Periplasmic binding protein-like II"/>
    <property type="match status" value="1"/>
</dbReference>
<dbReference type="OrthoDB" id="9780733at2"/>
<feature type="binding site" evidence="3">
    <location>
        <position position="214"/>
    </location>
    <ligand>
        <name>Na(+)</name>
        <dbReference type="ChEBI" id="CHEBI:29101"/>
    </ligand>
</feature>
<evidence type="ECO:0000256" key="2">
    <source>
        <dbReference type="PIRSR" id="PIRSR039026-1"/>
    </source>
</evidence>
<feature type="signal peptide" evidence="4">
    <location>
        <begin position="1"/>
        <end position="26"/>
    </location>
</feature>
<reference evidence="5 6" key="1">
    <citation type="submission" date="2018-10" db="EMBL/GenBank/DDBJ databases">
        <title>Xanthobacter tagetidis genome sequencing and assembly.</title>
        <authorList>
            <person name="Maclea K.S."/>
            <person name="Goen A.E."/>
            <person name="Fatima S.A."/>
        </authorList>
    </citation>
    <scope>NUCLEOTIDE SEQUENCE [LARGE SCALE GENOMIC DNA]</scope>
    <source>
        <strain evidence="5 6">ATCC 700314</strain>
    </source>
</reference>
<dbReference type="InterPro" id="IPR018389">
    <property type="entry name" value="DctP_fam"/>
</dbReference>
<keyword evidence="1 4" id="KW-0732">Signal</keyword>
<dbReference type="GO" id="GO:0055085">
    <property type="term" value="P:transmembrane transport"/>
    <property type="evidence" value="ECO:0007669"/>
    <property type="project" value="InterPro"/>
</dbReference>
<organism evidence="5 6">
    <name type="scientific">Xanthobacter tagetidis</name>
    <dbReference type="NCBI Taxonomy" id="60216"/>
    <lineage>
        <taxon>Bacteria</taxon>
        <taxon>Pseudomonadati</taxon>
        <taxon>Pseudomonadota</taxon>
        <taxon>Alphaproteobacteria</taxon>
        <taxon>Hyphomicrobiales</taxon>
        <taxon>Xanthobacteraceae</taxon>
        <taxon>Xanthobacter</taxon>
    </lineage>
</organism>
<name>A0A3L6ZZL3_9HYPH</name>